<gene>
    <name evidence="1" type="ORF">SARC_02188</name>
</gene>
<sequence length="587" mass="65446">MLEDPSLDTTLIKDTLAVTRAYLSRVCVCACSQGGTCMCVCVSTPQEKVIVDTWARLLYDPRWEVRDSVVECLHGTIKDAHTEARKATSIRREYLCHRQSDVLSADDDIPFIDGKARIGFEHPASRYAKFVSALKTSSAVHGMWRACTDKDAYVRSSSMRAMCDLLAFEPTRVILQTYFADDQNLYADTCSKRDPIASQVAHKTHEVVPIPPHLTEKDRNRMLDAYFADKEMTPIIPGMVPVLDKIDNEEVNVREDQKARTMDEIAKQNTRLSPPSNGHSQASIDEYDTTHELYHSRMVVCQSVEFIRVILSICKMARARVRTDPEAFCRRAAIELLDGILTSYACCCTPELSQLAGCLYRAGDSDPDTEVRTRAIHLMLSLIPEEKLHCFNQAHDFTMNGAPVDHVEYGALAGGRMNGSHEISDDIVNSSSLSDLSVGVQPPSRHGACIRARIELFKMSKAASLIQRFETEEPAVRQSVAYQLRQLLYSKTAADNEQETNMGTDITVPSCVTSVDCKPDDSKPSARPTSADVSLDGCLRWLSDGSCLAALKRETVRGELLLRDQISPLVIFKPVLDMQENAMDCYN</sequence>
<organism evidence="1 2">
    <name type="scientific">Sphaeroforma arctica JP610</name>
    <dbReference type="NCBI Taxonomy" id="667725"/>
    <lineage>
        <taxon>Eukaryota</taxon>
        <taxon>Ichthyosporea</taxon>
        <taxon>Ichthyophonida</taxon>
        <taxon>Sphaeroforma</taxon>
    </lineage>
</organism>
<keyword evidence="2" id="KW-1185">Reference proteome</keyword>
<dbReference type="Proteomes" id="UP000054560">
    <property type="component" value="Unassembled WGS sequence"/>
</dbReference>
<reference evidence="1 2" key="1">
    <citation type="submission" date="2011-02" db="EMBL/GenBank/DDBJ databases">
        <title>The Genome Sequence of Sphaeroforma arctica JP610.</title>
        <authorList>
            <consortium name="The Broad Institute Genome Sequencing Platform"/>
            <person name="Russ C."/>
            <person name="Cuomo C."/>
            <person name="Young S.K."/>
            <person name="Zeng Q."/>
            <person name="Gargeya S."/>
            <person name="Alvarado L."/>
            <person name="Berlin A."/>
            <person name="Chapman S.B."/>
            <person name="Chen Z."/>
            <person name="Freedman E."/>
            <person name="Gellesch M."/>
            <person name="Goldberg J."/>
            <person name="Griggs A."/>
            <person name="Gujja S."/>
            <person name="Heilman E."/>
            <person name="Heiman D."/>
            <person name="Howarth C."/>
            <person name="Mehta T."/>
            <person name="Neiman D."/>
            <person name="Pearson M."/>
            <person name="Roberts A."/>
            <person name="Saif S."/>
            <person name="Shea T."/>
            <person name="Shenoy N."/>
            <person name="Sisk P."/>
            <person name="Stolte C."/>
            <person name="Sykes S."/>
            <person name="White J."/>
            <person name="Yandava C."/>
            <person name="Burger G."/>
            <person name="Gray M.W."/>
            <person name="Holland P.W.H."/>
            <person name="King N."/>
            <person name="Lang F.B.F."/>
            <person name="Roger A.J."/>
            <person name="Ruiz-Trillo I."/>
            <person name="Haas B."/>
            <person name="Nusbaum C."/>
            <person name="Birren B."/>
        </authorList>
    </citation>
    <scope>NUCLEOTIDE SEQUENCE [LARGE SCALE GENOMIC DNA]</scope>
    <source>
        <strain evidence="1 2">JP610</strain>
    </source>
</reference>
<name>A0A0L0G9F3_9EUKA</name>
<protein>
    <submittedName>
        <fullName evidence="1">Uncharacterized protein</fullName>
    </submittedName>
</protein>
<dbReference type="SUPFAM" id="SSF48371">
    <property type="entry name" value="ARM repeat"/>
    <property type="match status" value="1"/>
</dbReference>
<dbReference type="GeneID" id="25902692"/>
<dbReference type="RefSeq" id="XP_014159517.1">
    <property type="nucleotide sequence ID" value="XM_014304042.1"/>
</dbReference>
<evidence type="ECO:0000313" key="1">
    <source>
        <dbReference type="EMBL" id="KNC85615.1"/>
    </source>
</evidence>
<dbReference type="InterPro" id="IPR016024">
    <property type="entry name" value="ARM-type_fold"/>
</dbReference>
<accession>A0A0L0G9F3</accession>
<evidence type="ECO:0000313" key="2">
    <source>
        <dbReference type="Proteomes" id="UP000054560"/>
    </source>
</evidence>
<dbReference type="AlphaFoldDB" id="A0A0L0G9F3"/>
<proteinExistence type="predicted"/>
<dbReference type="EMBL" id="KQ241692">
    <property type="protein sequence ID" value="KNC85615.1"/>
    <property type="molecule type" value="Genomic_DNA"/>
</dbReference>